<proteinExistence type="predicted"/>
<evidence type="ECO:0000256" key="1">
    <source>
        <dbReference type="ARBA" id="ARBA00023125"/>
    </source>
</evidence>
<dbReference type="EMBL" id="FWXH01000026">
    <property type="protein sequence ID" value="SMC28500.1"/>
    <property type="molecule type" value="Genomic_DNA"/>
</dbReference>
<evidence type="ECO:0000313" key="4">
    <source>
        <dbReference type="Proteomes" id="UP000192468"/>
    </source>
</evidence>
<accession>A0A1W1XWY4</accession>
<evidence type="ECO:0000259" key="2">
    <source>
        <dbReference type="PROSITE" id="PS50943"/>
    </source>
</evidence>
<dbReference type="Pfam" id="PF01381">
    <property type="entry name" value="HTH_3"/>
    <property type="match status" value="1"/>
</dbReference>
<dbReference type="InterPro" id="IPR036286">
    <property type="entry name" value="LexA/Signal_pep-like_sf"/>
</dbReference>
<dbReference type="PROSITE" id="PS50943">
    <property type="entry name" value="HTH_CROC1"/>
    <property type="match status" value="1"/>
</dbReference>
<dbReference type="SUPFAM" id="SSF47413">
    <property type="entry name" value="lambda repressor-like DNA-binding domains"/>
    <property type="match status" value="1"/>
</dbReference>
<sequence>MTRIGDKIKTLRSENGMTQKTLAKKLGVSEKFINEIESGKRVANEAIITRISKIFGKQLDDVNMYAEEQAAEKAEKKEYTKVNKVIKKSEANDVWSDALSSILKNVPVYNMDLKTVISTRQLPVVANKIEGYAQDKVSFVEIENDEMLGFRIAKGDIAFVHMTSEIINNSICIIEYNNEKMIRQIKKIDSSKILLISNTSSVRTQTVNTKELKVLAKLEKVEIKL</sequence>
<dbReference type="InterPro" id="IPR015927">
    <property type="entry name" value="Peptidase_S24_S26A/B/C"/>
</dbReference>
<evidence type="ECO:0000313" key="3">
    <source>
        <dbReference type="EMBL" id="SMC28500.1"/>
    </source>
</evidence>
<dbReference type="STRING" id="1121291.SAMN02745134_03543"/>
<dbReference type="GO" id="GO:0003677">
    <property type="term" value="F:DNA binding"/>
    <property type="evidence" value="ECO:0007669"/>
    <property type="project" value="UniProtKB-KW"/>
</dbReference>
<keyword evidence="4" id="KW-1185">Reference proteome</keyword>
<dbReference type="RefSeq" id="WP_084117541.1">
    <property type="nucleotide sequence ID" value="NZ_FWXH01000026.1"/>
</dbReference>
<dbReference type="SMART" id="SM00530">
    <property type="entry name" value="HTH_XRE"/>
    <property type="match status" value="1"/>
</dbReference>
<dbReference type="OrthoDB" id="14949at2"/>
<name>A0A1W1XWY4_9CLOT</name>
<reference evidence="3 4" key="1">
    <citation type="submission" date="2017-04" db="EMBL/GenBank/DDBJ databases">
        <authorList>
            <person name="Afonso C.L."/>
            <person name="Miller P.J."/>
            <person name="Scott M.A."/>
            <person name="Spackman E."/>
            <person name="Goraichik I."/>
            <person name="Dimitrov K.M."/>
            <person name="Suarez D.L."/>
            <person name="Swayne D.E."/>
        </authorList>
    </citation>
    <scope>NUCLEOTIDE SEQUENCE [LARGE SCALE GENOMIC DNA]</scope>
    <source>
        <strain evidence="3 4">DSM 12555</strain>
    </source>
</reference>
<dbReference type="PANTHER" id="PTHR46558">
    <property type="entry name" value="TRACRIPTIONAL REGULATORY PROTEIN-RELATED-RELATED"/>
    <property type="match status" value="1"/>
</dbReference>
<dbReference type="CDD" id="cd00093">
    <property type="entry name" value="HTH_XRE"/>
    <property type="match status" value="1"/>
</dbReference>
<feature type="domain" description="HTH cro/C1-type" evidence="2">
    <location>
        <begin position="8"/>
        <end position="62"/>
    </location>
</feature>
<organism evidence="3 4">
    <name type="scientific">Clostridium acidisoli DSM 12555</name>
    <dbReference type="NCBI Taxonomy" id="1121291"/>
    <lineage>
        <taxon>Bacteria</taxon>
        <taxon>Bacillati</taxon>
        <taxon>Bacillota</taxon>
        <taxon>Clostridia</taxon>
        <taxon>Eubacteriales</taxon>
        <taxon>Clostridiaceae</taxon>
        <taxon>Clostridium</taxon>
    </lineage>
</organism>
<dbReference type="Pfam" id="PF00717">
    <property type="entry name" value="Peptidase_S24"/>
    <property type="match status" value="1"/>
</dbReference>
<dbReference type="Gene3D" id="2.10.109.10">
    <property type="entry name" value="Umud Fragment, subunit A"/>
    <property type="match status" value="1"/>
</dbReference>
<dbReference type="Proteomes" id="UP000192468">
    <property type="component" value="Unassembled WGS sequence"/>
</dbReference>
<keyword evidence="1 3" id="KW-0238">DNA-binding</keyword>
<dbReference type="SUPFAM" id="SSF51306">
    <property type="entry name" value="LexA/Signal peptidase"/>
    <property type="match status" value="1"/>
</dbReference>
<dbReference type="Gene3D" id="1.10.260.40">
    <property type="entry name" value="lambda repressor-like DNA-binding domains"/>
    <property type="match status" value="1"/>
</dbReference>
<dbReference type="InterPro" id="IPR001387">
    <property type="entry name" value="Cro/C1-type_HTH"/>
</dbReference>
<dbReference type="PANTHER" id="PTHR46558:SF3">
    <property type="entry name" value="TRANSCRIPTIONAL REGULATOR"/>
    <property type="match status" value="1"/>
</dbReference>
<dbReference type="AlphaFoldDB" id="A0A1W1XWY4"/>
<protein>
    <submittedName>
        <fullName evidence="3">DNA-binding transcriptional regulator, XRE-family HTH domain</fullName>
    </submittedName>
</protein>
<dbReference type="InterPro" id="IPR010982">
    <property type="entry name" value="Lambda_DNA-bd_dom_sf"/>
</dbReference>
<gene>
    <name evidence="3" type="ORF">SAMN02745134_03543</name>
</gene>